<dbReference type="Pfam" id="PF02816">
    <property type="entry name" value="Alpha_kinase"/>
    <property type="match status" value="1"/>
</dbReference>
<dbReference type="OrthoDB" id="301415at2759"/>
<feature type="domain" description="Alpha-type protein kinase" evidence="4">
    <location>
        <begin position="15"/>
        <end position="168"/>
    </location>
</feature>
<gene>
    <name evidence="5" type="ORF">BT96DRAFT_1080110</name>
</gene>
<accession>A0A6A4I262</accession>
<evidence type="ECO:0000313" key="6">
    <source>
        <dbReference type="Proteomes" id="UP000799118"/>
    </source>
</evidence>
<dbReference type="EMBL" id="ML769424">
    <property type="protein sequence ID" value="KAE9403508.1"/>
    <property type="molecule type" value="Genomic_DNA"/>
</dbReference>
<dbReference type="GO" id="GO:0004674">
    <property type="term" value="F:protein serine/threonine kinase activity"/>
    <property type="evidence" value="ECO:0007669"/>
    <property type="project" value="UniProtKB-KW"/>
</dbReference>
<dbReference type="InterPro" id="IPR011009">
    <property type="entry name" value="Kinase-like_dom_sf"/>
</dbReference>
<sequence>MSISRLTIFQLILDGCEYAAKRFWNIGNTDNSVSVAENQQEVEAEALHLALLACLLAEFKKQAQRKKISIANDVEVTAHKVAVEVITSDDAPLPASEVTAETFASLADGKNSITWLLEPLRPKTETQEWSGTNQHPEHNSKVGSTLTTFVHFAYEWTHKTVVFADMQCKTI</sequence>
<dbReference type="Proteomes" id="UP000799118">
    <property type="component" value="Unassembled WGS sequence"/>
</dbReference>
<dbReference type="InterPro" id="IPR004166">
    <property type="entry name" value="a-kinase_dom"/>
</dbReference>
<dbReference type="GO" id="GO:0005524">
    <property type="term" value="F:ATP binding"/>
    <property type="evidence" value="ECO:0007669"/>
    <property type="project" value="InterPro"/>
</dbReference>
<protein>
    <recommendedName>
        <fullName evidence="4">Alpha-type protein kinase domain-containing protein</fullName>
    </recommendedName>
</protein>
<organism evidence="5 6">
    <name type="scientific">Gymnopus androsaceus JB14</name>
    <dbReference type="NCBI Taxonomy" id="1447944"/>
    <lineage>
        <taxon>Eukaryota</taxon>
        <taxon>Fungi</taxon>
        <taxon>Dikarya</taxon>
        <taxon>Basidiomycota</taxon>
        <taxon>Agaricomycotina</taxon>
        <taxon>Agaricomycetes</taxon>
        <taxon>Agaricomycetidae</taxon>
        <taxon>Agaricales</taxon>
        <taxon>Marasmiineae</taxon>
        <taxon>Omphalotaceae</taxon>
        <taxon>Gymnopus</taxon>
    </lineage>
</organism>
<evidence type="ECO:0000256" key="1">
    <source>
        <dbReference type="ARBA" id="ARBA00022527"/>
    </source>
</evidence>
<keyword evidence="3" id="KW-0418">Kinase</keyword>
<proteinExistence type="predicted"/>
<evidence type="ECO:0000256" key="3">
    <source>
        <dbReference type="ARBA" id="ARBA00022777"/>
    </source>
</evidence>
<keyword evidence="2" id="KW-0808">Transferase</keyword>
<keyword evidence="1" id="KW-0723">Serine/threonine-protein kinase</keyword>
<evidence type="ECO:0000256" key="2">
    <source>
        <dbReference type="ARBA" id="ARBA00022679"/>
    </source>
</evidence>
<keyword evidence="6" id="KW-1185">Reference proteome</keyword>
<dbReference type="SUPFAM" id="SSF56112">
    <property type="entry name" value="Protein kinase-like (PK-like)"/>
    <property type="match status" value="1"/>
</dbReference>
<evidence type="ECO:0000259" key="4">
    <source>
        <dbReference type="Pfam" id="PF02816"/>
    </source>
</evidence>
<evidence type="ECO:0000313" key="5">
    <source>
        <dbReference type="EMBL" id="KAE9403508.1"/>
    </source>
</evidence>
<reference evidence="5" key="1">
    <citation type="journal article" date="2019" name="Environ. Microbiol.">
        <title>Fungal ecological strategies reflected in gene transcription - a case study of two litter decomposers.</title>
        <authorList>
            <person name="Barbi F."/>
            <person name="Kohler A."/>
            <person name="Barry K."/>
            <person name="Baskaran P."/>
            <person name="Daum C."/>
            <person name="Fauchery L."/>
            <person name="Ihrmark K."/>
            <person name="Kuo A."/>
            <person name="LaButti K."/>
            <person name="Lipzen A."/>
            <person name="Morin E."/>
            <person name="Grigoriev I.V."/>
            <person name="Henrissat B."/>
            <person name="Lindahl B."/>
            <person name="Martin F."/>
        </authorList>
    </citation>
    <scope>NUCLEOTIDE SEQUENCE</scope>
    <source>
        <strain evidence="5">JB14</strain>
    </source>
</reference>
<dbReference type="AlphaFoldDB" id="A0A6A4I262"/>
<name>A0A6A4I262_9AGAR</name>